<feature type="transmembrane region" description="Helical" evidence="1">
    <location>
        <begin position="6"/>
        <end position="26"/>
    </location>
</feature>
<keyword evidence="1" id="KW-0812">Transmembrane</keyword>
<accession>A0A291QRV0</accession>
<proteinExistence type="predicted"/>
<evidence type="ECO:0000256" key="1">
    <source>
        <dbReference type="SAM" id="Phobius"/>
    </source>
</evidence>
<evidence type="ECO:0000313" key="3">
    <source>
        <dbReference type="Proteomes" id="UP000220133"/>
    </source>
</evidence>
<sequence>MNINIPIPLIAPILTFFLGIISGLFFERYKNRLIFLREKLIVRHVALGGQVPGGNIQILYNGQVSNNLYSVYLELKNDNNVDLDAFSIHLTVNEGATIFENSAQLLQNNTYRALKFEKEFNNTFNAVFTDFSDVTRERSPAEQRALQNGIDYITRNRIYEVPYLNRKAKLEFSFLIDSRNGEPSMVVTPQKKGIETIYEQADEQRIQLRKLWIGIISCTIFMISLYPIIIYSPSVSWAVWVTTVSSIICYLVAWPIFYFCLWVKKNVFLRG</sequence>
<feature type="transmembrane region" description="Helical" evidence="1">
    <location>
        <begin position="237"/>
        <end position="263"/>
    </location>
</feature>
<keyword evidence="1" id="KW-1133">Transmembrane helix</keyword>
<protein>
    <submittedName>
        <fullName evidence="2">Uncharacterized protein</fullName>
    </submittedName>
</protein>
<feature type="transmembrane region" description="Helical" evidence="1">
    <location>
        <begin position="211"/>
        <end position="231"/>
    </location>
</feature>
<name>A0A291QRV0_9BACT</name>
<reference evidence="2 3" key="1">
    <citation type="submission" date="2017-10" db="EMBL/GenBank/DDBJ databases">
        <title>Paenichitinophaga pekingensis gen. nov., sp. nov., isolated from activated sludge.</title>
        <authorList>
            <person name="Jin D."/>
            <person name="Kong X."/>
            <person name="Deng Y."/>
            <person name="Bai Z."/>
        </authorList>
    </citation>
    <scope>NUCLEOTIDE SEQUENCE [LARGE SCALE GENOMIC DNA]</scope>
    <source>
        <strain evidence="2 3">13</strain>
    </source>
</reference>
<dbReference type="Proteomes" id="UP000220133">
    <property type="component" value="Chromosome"/>
</dbReference>
<dbReference type="OrthoDB" id="1424120at2"/>
<evidence type="ECO:0000313" key="2">
    <source>
        <dbReference type="EMBL" id="ATL46564.1"/>
    </source>
</evidence>
<keyword evidence="1" id="KW-0472">Membrane</keyword>
<gene>
    <name evidence="2" type="ORF">COR50_04870</name>
</gene>
<organism evidence="2 3">
    <name type="scientific">Chitinophaga caeni</name>
    <dbReference type="NCBI Taxonomy" id="2029983"/>
    <lineage>
        <taxon>Bacteria</taxon>
        <taxon>Pseudomonadati</taxon>
        <taxon>Bacteroidota</taxon>
        <taxon>Chitinophagia</taxon>
        <taxon>Chitinophagales</taxon>
        <taxon>Chitinophagaceae</taxon>
        <taxon>Chitinophaga</taxon>
    </lineage>
</organism>
<dbReference type="KEGG" id="cbae:COR50_04870"/>
<dbReference type="RefSeq" id="WP_098192952.1">
    <property type="nucleotide sequence ID" value="NZ_CP023777.1"/>
</dbReference>
<keyword evidence="3" id="KW-1185">Reference proteome</keyword>
<dbReference type="EMBL" id="CP023777">
    <property type="protein sequence ID" value="ATL46564.1"/>
    <property type="molecule type" value="Genomic_DNA"/>
</dbReference>
<dbReference type="AlphaFoldDB" id="A0A291QRV0"/>